<dbReference type="Gene3D" id="2.60.40.1120">
    <property type="entry name" value="Carboxypeptidase-like, regulatory domain"/>
    <property type="match status" value="1"/>
</dbReference>
<keyword evidence="4" id="KW-0812">Transmembrane</keyword>
<dbReference type="STRING" id="401053.AciPR4_1094"/>
<dbReference type="InterPro" id="IPR037066">
    <property type="entry name" value="Plug_dom_sf"/>
</dbReference>
<keyword evidence="10" id="KW-1185">Reference proteome</keyword>
<feature type="chain" id="PRO_5003228784" evidence="7">
    <location>
        <begin position="33"/>
        <end position="1131"/>
    </location>
</feature>
<accession>E8UX37</accession>
<dbReference type="GO" id="GO:0009279">
    <property type="term" value="C:cell outer membrane"/>
    <property type="evidence" value="ECO:0007669"/>
    <property type="project" value="UniProtKB-SubCell"/>
</dbReference>
<keyword evidence="2" id="KW-0813">Transport</keyword>
<dbReference type="OrthoDB" id="97893at2"/>
<sequence length="1131" mass="121309">MHFSLKIRDNRSSLKFAVFVLTLALITGSAWAQSTLTGLVSDPSGAAIAGAQIQARNLNTNINRTAVTNERGYYTISALTSGTYSVQVNASGFTELTRTGVAMGEDQDLRLDLAVALGTEKATVQVNTQAPALQQETTAVSSSLEQEPIQNLPLNGRNITGLVALSPAVRAIGAFGSYTQSANSDGRISMAGAPPSFNTFLVDGNANELPTGGGPMVPLSPDATQEIILVTHNASAEYGRSGGGVVNYISRSGTNQLHGSAWEFAENDAFDANDYFSKNAKKPIPPLQFNQYGAALGGPILPDKLFFFVNYEGSKQTIGSNAFYTVPTDLQREGDFSQTFNASGNLIPIYNPITGSAQAPRTQFQGNVIPKGLLNPIAFKILSYYPEPNATGNPFTGVNNYFASGVQTTTRNAFGIRLDDYLTPTQRLAGRYSWDKGTLISPLYFGGQSVADPGFGPTIYPRTSAALLYTNVITPTLLLEAHAGFNRFGLVRNPISLGFDPGTLGFPSSLAPQMQLLEFPLFAMSTTSSIGSNQSDPSTQENNAYTFGGDATWVKGTHTFKTGAEMRDYQWNSIQGTGVLQFNFDANFTKGPSPTAAATNGYDLASLLLGYPSAGTLTRHQNYAYSTYYWSLYAQDNWKLTRKLVIDYGLRYDHEAGTTDRHNGISNFNPGLIYSAGAQHLSGGLQFVGTDGIARGNRDATWDNFAPRIGIAYSLNPKTVFRSAFGLFFLPTTGGYVRLGSTGFTSVTSYVPSLDGNQPSGTLGNPFPQGIVPITGSSLGPLTGLGTAITANVRDLKTGSTQQWSANLQRQVGVWALELGYIGTHGLHLPADYAFHHLPQQDLTQGSALQQLVPNPFAGIITNGSLSAAQVQRGQLEMNYPQFTGVTSLTNWAGSNFHAGIFEVRRQFVNQFYLLASYTYSKLLDNNLGNGENIYADTGSNTVQNWDNLKAEKAVSTSNLPHHLVISGNYVLPFGKSGNRLYKKLAGGWQLNGILTAESGNVISVTANAPAYGGARPNMIGNPTLPHPTVTSWLNKAAFANIPAFTYGNAPRNLPATRTQAYVNLDASAGKDVVLHDEIALTLKVEAFNLFNSTTFGTPDSNINDTNFGQVTTLRTGTAPRVLQFGARLHF</sequence>
<proteinExistence type="predicted"/>
<dbReference type="InterPro" id="IPR039426">
    <property type="entry name" value="TonB-dep_rcpt-like"/>
</dbReference>
<evidence type="ECO:0000259" key="8">
    <source>
        <dbReference type="Pfam" id="PF25183"/>
    </source>
</evidence>
<dbReference type="Gene3D" id="2.40.170.20">
    <property type="entry name" value="TonB-dependent receptor, beta-barrel domain"/>
    <property type="match status" value="1"/>
</dbReference>
<keyword evidence="7" id="KW-0732">Signal</keyword>
<dbReference type="Gene3D" id="2.170.130.10">
    <property type="entry name" value="TonB-dependent receptor, plug domain"/>
    <property type="match status" value="1"/>
</dbReference>
<keyword evidence="6" id="KW-0998">Cell outer membrane</keyword>
<reference evidence="9 10" key="1">
    <citation type="journal article" date="2012" name="Stand. Genomic Sci.">
        <title>Complete genome sequence of Terriglobus saanensis type strain SP1PR4(T), an Acidobacteria from tundra soil.</title>
        <authorList>
            <person name="Rawat S.R."/>
            <person name="Mannisto M.K."/>
            <person name="Starovoytov V."/>
            <person name="Goodwin L."/>
            <person name="Nolan M."/>
            <person name="Hauser L."/>
            <person name="Land M."/>
            <person name="Davenport K.W."/>
            <person name="Woyke T."/>
            <person name="Haggblom M.M."/>
        </authorList>
    </citation>
    <scope>NUCLEOTIDE SEQUENCE</scope>
    <source>
        <strain evidence="10">ATCC BAA-1853 / DSM 23119 / SP1PR4</strain>
    </source>
</reference>
<name>E8UX37_TERSS</name>
<feature type="domain" description="TonB-dependent transporter Oar-like beta-barrel" evidence="8">
    <location>
        <begin position="250"/>
        <end position="1124"/>
    </location>
</feature>
<protein>
    <submittedName>
        <fullName evidence="9">Cna B-type protein</fullName>
    </submittedName>
</protein>
<dbReference type="SUPFAM" id="SSF49452">
    <property type="entry name" value="Starch-binding domain-like"/>
    <property type="match status" value="1"/>
</dbReference>
<feature type="signal peptide" evidence="7">
    <location>
        <begin position="1"/>
        <end position="32"/>
    </location>
</feature>
<dbReference type="EMBL" id="CP002467">
    <property type="protein sequence ID" value="ADV81924.1"/>
    <property type="molecule type" value="Genomic_DNA"/>
</dbReference>
<evidence type="ECO:0000256" key="3">
    <source>
        <dbReference type="ARBA" id="ARBA00022452"/>
    </source>
</evidence>
<evidence type="ECO:0000313" key="10">
    <source>
        <dbReference type="Proteomes" id="UP000006844"/>
    </source>
</evidence>
<dbReference type="InterPro" id="IPR036942">
    <property type="entry name" value="Beta-barrel_TonB_sf"/>
</dbReference>
<dbReference type="PANTHER" id="PTHR30069">
    <property type="entry name" value="TONB-DEPENDENT OUTER MEMBRANE RECEPTOR"/>
    <property type="match status" value="1"/>
</dbReference>
<dbReference type="InterPro" id="IPR013784">
    <property type="entry name" value="Carb-bd-like_fold"/>
</dbReference>
<dbReference type="PANTHER" id="PTHR30069:SF46">
    <property type="entry name" value="OAR PROTEIN"/>
    <property type="match status" value="1"/>
</dbReference>
<dbReference type="Proteomes" id="UP000006844">
    <property type="component" value="Chromosome"/>
</dbReference>
<dbReference type="AlphaFoldDB" id="E8UX37"/>
<evidence type="ECO:0000256" key="4">
    <source>
        <dbReference type="ARBA" id="ARBA00022692"/>
    </source>
</evidence>
<evidence type="ECO:0000256" key="5">
    <source>
        <dbReference type="ARBA" id="ARBA00023136"/>
    </source>
</evidence>
<evidence type="ECO:0000256" key="6">
    <source>
        <dbReference type="ARBA" id="ARBA00023237"/>
    </source>
</evidence>
<dbReference type="HOGENOM" id="CLU_006298_0_0_0"/>
<keyword evidence="3" id="KW-1134">Transmembrane beta strand</keyword>
<dbReference type="Pfam" id="PF25183">
    <property type="entry name" value="OMP_b-brl_4"/>
    <property type="match status" value="1"/>
</dbReference>
<comment type="subcellular location">
    <subcellularLocation>
        <location evidence="1">Cell outer membrane</location>
        <topology evidence="1">Multi-pass membrane protein</topology>
    </subcellularLocation>
</comment>
<keyword evidence="5" id="KW-0472">Membrane</keyword>
<evidence type="ECO:0000313" key="9">
    <source>
        <dbReference type="EMBL" id="ADV81924.1"/>
    </source>
</evidence>
<evidence type="ECO:0000256" key="1">
    <source>
        <dbReference type="ARBA" id="ARBA00004571"/>
    </source>
</evidence>
<dbReference type="GO" id="GO:0015344">
    <property type="term" value="F:siderophore uptake transmembrane transporter activity"/>
    <property type="evidence" value="ECO:0007669"/>
    <property type="project" value="TreeGrafter"/>
</dbReference>
<dbReference type="GO" id="GO:0044718">
    <property type="term" value="P:siderophore transmembrane transport"/>
    <property type="evidence" value="ECO:0007669"/>
    <property type="project" value="TreeGrafter"/>
</dbReference>
<dbReference type="eggNOG" id="COG4771">
    <property type="taxonomic scope" value="Bacteria"/>
</dbReference>
<dbReference type="KEGG" id="tsa:AciPR4_1094"/>
<dbReference type="Pfam" id="PF13620">
    <property type="entry name" value="CarboxypepD_reg"/>
    <property type="match status" value="1"/>
</dbReference>
<evidence type="ECO:0000256" key="7">
    <source>
        <dbReference type="SAM" id="SignalP"/>
    </source>
</evidence>
<evidence type="ECO:0000256" key="2">
    <source>
        <dbReference type="ARBA" id="ARBA00022448"/>
    </source>
</evidence>
<dbReference type="GO" id="GO:0030246">
    <property type="term" value="F:carbohydrate binding"/>
    <property type="evidence" value="ECO:0007669"/>
    <property type="project" value="InterPro"/>
</dbReference>
<gene>
    <name evidence="9" type="ordered locus">AciPR4_1094</name>
</gene>
<organism evidence="9 10">
    <name type="scientific">Terriglobus saanensis (strain ATCC BAA-1853 / DSM 23119 / SP1PR4)</name>
    <dbReference type="NCBI Taxonomy" id="401053"/>
    <lineage>
        <taxon>Bacteria</taxon>
        <taxon>Pseudomonadati</taxon>
        <taxon>Acidobacteriota</taxon>
        <taxon>Terriglobia</taxon>
        <taxon>Terriglobales</taxon>
        <taxon>Acidobacteriaceae</taxon>
        <taxon>Terriglobus</taxon>
    </lineage>
</organism>
<dbReference type="SUPFAM" id="SSF56935">
    <property type="entry name" value="Porins"/>
    <property type="match status" value="1"/>
</dbReference>
<dbReference type="InterPro" id="IPR057601">
    <property type="entry name" value="Oar-like_b-barrel"/>
</dbReference>